<dbReference type="Gene3D" id="3.40.630.10">
    <property type="entry name" value="Zn peptidases"/>
    <property type="match status" value="1"/>
</dbReference>
<gene>
    <name evidence="3" type="ORF">S03H2_20147</name>
</gene>
<dbReference type="PANTHER" id="PTHR43808:SF32">
    <property type="entry name" value="ARGE_DAPE-RELATED DEACYLASE"/>
    <property type="match status" value="1"/>
</dbReference>
<dbReference type="InterPro" id="IPR001261">
    <property type="entry name" value="ArgE/DapE_CS"/>
</dbReference>
<evidence type="ECO:0008006" key="4">
    <source>
        <dbReference type="Google" id="ProtNLM"/>
    </source>
</evidence>
<reference evidence="3" key="1">
    <citation type="journal article" date="2014" name="Front. Microbiol.">
        <title>High frequency of phylogenetically diverse reductive dehalogenase-homologous genes in deep subseafloor sedimentary metagenomes.</title>
        <authorList>
            <person name="Kawai M."/>
            <person name="Futagami T."/>
            <person name="Toyoda A."/>
            <person name="Takaki Y."/>
            <person name="Nishi S."/>
            <person name="Hori S."/>
            <person name="Arai W."/>
            <person name="Tsubouchi T."/>
            <person name="Morono Y."/>
            <person name="Uchiyama I."/>
            <person name="Ito T."/>
            <person name="Fujiyama A."/>
            <person name="Inagaki F."/>
            <person name="Takami H."/>
        </authorList>
    </citation>
    <scope>NUCLEOTIDE SEQUENCE</scope>
    <source>
        <strain evidence="3">Expedition CK06-06</strain>
    </source>
</reference>
<dbReference type="EMBL" id="BARU01010590">
    <property type="protein sequence ID" value="GAH34750.1"/>
    <property type="molecule type" value="Genomic_DNA"/>
</dbReference>
<proteinExistence type="predicted"/>
<keyword evidence="2" id="KW-0862">Zinc</keyword>
<accession>X1FQD7</accession>
<evidence type="ECO:0000313" key="3">
    <source>
        <dbReference type="EMBL" id="GAH34750.1"/>
    </source>
</evidence>
<dbReference type="SUPFAM" id="SSF53187">
    <property type="entry name" value="Zn-dependent exopeptidases"/>
    <property type="match status" value="1"/>
</dbReference>
<dbReference type="PANTHER" id="PTHR43808">
    <property type="entry name" value="ACETYLORNITHINE DEACETYLASE"/>
    <property type="match status" value="1"/>
</dbReference>
<dbReference type="PROSITE" id="PS00758">
    <property type="entry name" value="ARGE_DAPE_CPG2_1"/>
    <property type="match status" value="1"/>
</dbReference>
<keyword evidence="1" id="KW-0378">Hydrolase</keyword>
<evidence type="ECO:0000256" key="2">
    <source>
        <dbReference type="ARBA" id="ARBA00022833"/>
    </source>
</evidence>
<organism evidence="3">
    <name type="scientific">marine sediment metagenome</name>
    <dbReference type="NCBI Taxonomy" id="412755"/>
    <lineage>
        <taxon>unclassified sequences</taxon>
        <taxon>metagenomes</taxon>
        <taxon>ecological metagenomes</taxon>
    </lineage>
</organism>
<sequence>MNSLPENEIIDLLANLVKAKSVNPPGREEVAARVLEDFFRRKGSEVRLDYISKGRPNVLCKVKGSGSGKSILLTSHLDVVPA</sequence>
<protein>
    <recommendedName>
        <fullName evidence="4">Peptidase M20 dimerisation domain-containing protein</fullName>
    </recommendedName>
</protein>
<evidence type="ECO:0000256" key="1">
    <source>
        <dbReference type="ARBA" id="ARBA00022801"/>
    </source>
</evidence>
<name>X1FQD7_9ZZZZ</name>
<dbReference type="InterPro" id="IPR050072">
    <property type="entry name" value="Peptidase_M20A"/>
</dbReference>
<comment type="caution">
    <text evidence="3">The sequence shown here is derived from an EMBL/GenBank/DDBJ whole genome shotgun (WGS) entry which is preliminary data.</text>
</comment>
<dbReference type="AlphaFoldDB" id="X1FQD7"/>